<dbReference type="InterPro" id="IPR003115">
    <property type="entry name" value="ParB_N"/>
</dbReference>
<dbReference type="SMART" id="SM00470">
    <property type="entry name" value="ParB"/>
    <property type="match status" value="1"/>
</dbReference>
<gene>
    <name evidence="2" type="ORF">MM415B00544_0001</name>
</gene>
<feature type="domain" description="ParB-like N-terminal" evidence="1">
    <location>
        <begin position="20"/>
        <end position="107"/>
    </location>
</feature>
<evidence type="ECO:0000259" key="1">
    <source>
        <dbReference type="SMART" id="SM00470"/>
    </source>
</evidence>
<proteinExistence type="predicted"/>
<dbReference type="CDD" id="cd16403">
    <property type="entry name" value="ParB_N_like_MT"/>
    <property type="match status" value="1"/>
</dbReference>
<evidence type="ECO:0000313" key="2">
    <source>
        <dbReference type="EMBL" id="QJA64056.1"/>
    </source>
</evidence>
<dbReference type="Pfam" id="PF02195">
    <property type="entry name" value="ParB_N"/>
    <property type="match status" value="1"/>
</dbReference>
<dbReference type="SUPFAM" id="SSF110849">
    <property type="entry name" value="ParB/Sulfiredoxin"/>
    <property type="match status" value="1"/>
</dbReference>
<dbReference type="InterPro" id="IPR036086">
    <property type="entry name" value="ParB/Sulfiredoxin_sf"/>
</dbReference>
<accession>A0A6M3J2B0</accession>
<reference evidence="2" key="1">
    <citation type="submission" date="2020-03" db="EMBL/GenBank/DDBJ databases">
        <title>The deep terrestrial virosphere.</title>
        <authorList>
            <person name="Holmfeldt K."/>
            <person name="Nilsson E."/>
            <person name="Simone D."/>
            <person name="Lopez-Fernandez M."/>
            <person name="Wu X."/>
            <person name="de Brujin I."/>
            <person name="Lundin D."/>
            <person name="Andersson A."/>
            <person name="Bertilsson S."/>
            <person name="Dopson M."/>
        </authorList>
    </citation>
    <scope>NUCLEOTIDE SEQUENCE</scope>
    <source>
        <strain evidence="2">MM415B00544</strain>
    </source>
</reference>
<organism evidence="2">
    <name type="scientific">viral metagenome</name>
    <dbReference type="NCBI Taxonomy" id="1070528"/>
    <lineage>
        <taxon>unclassified sequences</taxon>
        <taxon>metagenomes</taxon>
        <taxon>organismal metagenomes</taxon>
    </lineage>
</organism>
<dbReference type="EMBL" id="MT141512">
    <property type="protein sequence ID" value="QJA64056.1"/>
    <property type="molecule type" value="Genomic_DNA"/>
</dbReference>
<protein>
    <recommendedName>
        <fullName evidence="1">ParB-like N-terminal domain-containing protein</fullName>
    </recommendedName>
</protein>
<sequence>MTTKPRAKIGKVNVWCAFDEIVKVESVKMNPMNPNTHPPAQIERLAKIITAQGWRNAIAISNRSGMIVKGHGRFKAAVHAGMRSVPVEYQDYESDESETADLLADNIIAELAVFDQSIADELLKALDAADFDLELTGMGMEIFDDGKLQNDLPKKPGLELAKQIREAVEYLGGLEYLSKTRPWIFDFSRLNPLKGYDK</sequence>
<dbReference type="Gene3D" id="3.90.1530.10">
    <property type="entry name" value="Conserved hypothetical protein from pyrococcus furiosus pfu- 392566-001, ParB domain"/>
    <property type="match status" value="1"/>
</dbReference>
<name>A0A6M3J2B0_9ZZZZ</name>
<dbReference type="AlphaFoldDB" id="A0A6M3J2B0"/>